<gene>
    <name evidence="2" type="primary">Eif2b5</name>
    <name evidence="2" type="ORF">COLPIC_R06072</name>
</gene>
<accession>A0A7K4S4H6</accession>
<dbReference type="InterPro" id="IPR051956">
    <property type="entry name" value="eIF2B_epsilon"/>
</dbReference>
<evidence type="ECO:0000313" key="3">
    <source>
        <dbReference type="Proteomes" id="UP000530263"/>
    </source>
</evidence>
<dbReference type="GO" id="GO:0005851">
    <property type="term" value="C:eukaryotic translation initiation factor 2B complex"/>
    <property type="evidence" value="ECO:0007669"/>
    <property type="project" value="TreeGrafter"/>
</dbReference>
<feature type="non-terminal residue" evidence="2">
    <location>
        <position position="1"/>
    </location>
</feature>
<evidence type="ECO:0000256" key="1">
    <source>
        <dbReference type="SAM" id="MobiDB-lite"/>
    </source>
</evidence>
<name>A0A7K4S4H6_COLPI</name>
<organism evidence="2 3">
    <name type="scientific">Columbina picui</name>
    <name type="common">Picui ground-dove</name>
    <dbReference type="NCBI Taxonomy" id="115618"/>
    <lineage>
        <taxon>Eukaryota</taxon>
        <taxon>Metazoa</taxon>
        <taxon>Chordata</taxon>
        <taxon>Craniata</taxon>
        <taxon>Vertebrata</taxon>
        <taxon>Euteleostomi</taxon>
        <taxon>Archelosauria</taxon>
        <taxon>Archosauria</taxon>
        <taxon>Dinosauria</taxon>
        <taxon>Saurischia</taxon>
        <taxon>Theropoda</taxon>
        <taxon>Coelurosauria</taxon>
        <taxon>Aves</taxon>
        <taxon>Neognathae</taxon>
        <taxon>Neoaves</taxon>
        <taxon>Columbimorphae</taxon>
        <taxon>Columbiformes</taxon>
        <taxon>Columbidae</taxon>
        <taxon>Columbina</taxon>
    </lineage>
</organism>
<dbReference type="EMBL" id="VYZG01001314">
    <property type="protein sequence ID" value="NWQ80625.1"/>
    <property type="molecule type" value="Genomic_DNA"/>
</dbReference>
<keyword evidence="3" id="KW-1185">Reference proteome</keyword>
<dbReference type="Gene3D" id="1.25.40.180">
    <property type="match status" value="1"/>
</dbReference>
<feature type="non-terminal residue" evidence="2">
    <location>
        <position position="101"/>
    </location>
</feature>
<dbReference type="Proteomes" id="UP000530263">
    <property type="component" value="Unassembled WGS sequence"/>
</dbReference>
<feature type="region of interest" description="Disordered" evidence="1">
    <location>
        <begin position="1"/>
        <end position="67"/>
    </location>
</feature>
<dbReference type="PANTHER" id="PTHR45887:SF1">
    <property type="entry name" value="TRANSLATION INITIATION FACTOR EIF-2B SUBUNIT EPSILON"/>
    <property type="match status" value="1"/>
</dbReference>
<dbReference type="AlphaFoldDB" id="A0A7K4S4H6"/>
<sequence>GYNKKDVGSEGRGYLWKADDKNEEDEEEQRQSLWGPTVPSEEESESDSDLSMGSEEPDSRAASPQLDDIKVFQNEVLGTLQRGEEENISCDNLVLEINSLK</sequence>
<protein>
    <submittedName>
        <fullName evidence="2">EI2BE factor</fullName>
    </submittedName>
</protein>
<dbReference type="GO" id="GO:0003743">
    <property type="term" value="F:translation initiation factor activity"/>
    <property type="evidence" value="ECO:0007669"/>
    <property type="project" value="TreeGrafter"/>
</dbReference>
<comment type="caution">
    <text evidence="2">The sequence shown here is derived from an EMBL/GenBank/DDBJ whole genome shotgun (WGS) entry which is preliminary data.</text>
</comment>
<dbReference type="GO" id="GO:0005085">
    <property type="term" value="F:guanyl-nucleotide exchange factor activity"/>
    <property type="evidence" value="ECO:0007669"/>
    <property type="project" value="TreeGrafter"/>
</dbReference>
<reference evidence="2 3" key="1">
    <citation type="submission" date="2019-09" db="EMBL/GenBank/DDBJ databases">
        <title>Bird 10,000 Genomes (B10K) Project - Family phase.</title>
        <authorList>
            <person name="Zhang G."/>
        </authorList>
    </citation>
    <scope>NUCLEOTIDE SEQUENCE [LARGE SCALE GENOMIC DNA]</scope>
    <source>
        <strain evidence="2">B10K-DU-021-26</strain>
        <tissue evidence="2">Mixed tissue sample</tissue>
    </source>
</reference>
<dbReference type="GO" id="GO:0031369">
    <property type="term" value="F:translation initiation factor binding"/>
    <property type="evidence" value="ECO:0007669"/>
    <property type="project" value="TreeGrafter"/>
</dbReference>
<proteinExistence type="predicted"/>
<evidence type="ECO:0000313" key="2">
    <source>
        <dbReference type="EMBL" id="NWQ80625.1"/>
    </source>
</evidence>
<dbReference type="OrthoDB" id="424572at2759"/>
<dbReference type="PANTHER" id="PTHR45887">
    <property type="entry name" value="TRANSLATION INITIATION FACTOR EIF-2B SUBUNIT EPSILON"/>
    <property type="match status" value="1"/>
</dbReference>